<keyword evidence="1" id="KW-1133">Transmembrane helix</keyword>
<sequence>MTVATVTITAIWIVIAVVAVKMLIDRNQPPIVPTGRV</sequence>
<accession>A0A6M3Y1Q4</accession>
<keyword evidence="1" id="KW-0812">Transmembrane</keyword>
<keyword evidence="1" id="KW-0472">Membrane</keyword>
<protein>
    <submittedName>
        <fullName evidence="2">Uncharacterized protein</fullName>
    </submittedName>
</protein>
<feature type="transmembrane region" description="Helical" evidence="1">
    <location>
        <begin position="6"/>
        <end position="24"/>
    </location>
</feature>
<organism evidence="2">
    <name type="scientific">viral metagenome</name>
    <dbReference type="NCBI Taxonomy" id="1070528"/>
    <lineage>
        <taxon>unclassified sequences</taxon>
        <taxon>metagenomes</taxon>
        <taxon>organismal metagenomes</taxon>
    </lineage>
</organism>
<name>A0A6M3Y1Q4_9ZZZZ</name>
<proteinExistence type="predicted"/>
<dbReference type="AlphaFoldDB" id="A0A6M3Y1Q4"/>
<gene>
    <name evidence="2" type="ORF">TM448B05832_0001</name>
</gene>
<evidence type="ECO:0000313" key="2">
    <source>
        <dbReference type="EMBL" id="QJI04002.1"/>
    </source>
</evidence>
<reference evidence="2" key="1">
    <citation type="submission" date="2020-03" db="EMBL/GenBank/DDBJ databases">
        <title>The deep terrestrial virosphere.</title>
        <authorList>
            <person name="Holmfeldt K."/>
            <person name="Nilsson E."/>
            <person name="Simone D."/>
            <person name="Lopez-Fernandez M."/>
            <person name="Wu X."/>
            <person name="de Brujin I."/>
            <person name="Lundin D."/>
            <person name="Andersson A."/>
            <person name="Bertilsson S."/>
            <person name="Dopson M."/>
        </authorList>
    </citation>
    <scope>NUCLEOTIDE SEQUENCE</scope>
    <source>
        <strain evidence="2">TM448B05832</strain>
    </source>
</reference>
<dbReference type="EMBL" id="MT145139">
    <property type="protein sequence ID" value="QJI04002.1"/>
    <property type="molecule type" value="Genomic_DNA"/>
</dbReference>
<feature type="non-terminal residue" evidence="2">
    <location>
        <position position="37"/>
    </location>
</feature>
<evidence type="ECO:0000256" key="1">
    <source>
        <dbReference type="SAM" id="Phobius"/>
    </source>
</evidence>